<evidence type="ECO:0000256" key="11">
    <source>
        <dbReference type="ARBA" id="ARBA00022801"/>
    </source>
</evidence>
<reference evidence="17 18" key="1">
    <citation type="submission" date="2021-03" db="EMBL/GenBank/DDBJ databases">
        <title>Genomic Encyclopedia of Type Strains, Phase IV (KMG-IV): sequencing the most valuable type-strain genomes for metagenomic binning, comparative biology and taxonomic classification.</title>
        <authorList>
            <person name="Goeker M."/>
        </authorList>
    </citation>
    <scope>NUCLEOTIDE SEQUENCE [LARGE SCALE GENOMIC DNA]</scope>
    <source>
        <strain evidence="17 18">DSM 24004</strain>
    </source>
</reference>
<keyword evidence="8 15" id="KW-0963">Cytoplasm</keyword>
<keyword evidence="11 15" id="KW-0378">Hydrolase</keyword>
<dbReference type="EC" id="3.6.1.31" evidence="15"/>
<feature type="domain" description="Phosphoribosyl-AMP cyclohydrolase" evidence="16">
    <location>
        <begin position="35"/>
        <end position="108"/>
    </location>
</feature>
<dbReference type="NCBIfam" id="TIGR03188">
    <property type="entry name" value="histidine_hisI"/>
    <property type="match status" value="1"/>
</dbReference>
<evidence type="ECO:0000256" key="14">
    <source>
        <dbReference type="ARBA" id="ARBA00023268"/>
    </source>
</evidence>
<evidence type="ECO:0000256" key="12">
    <source>
        <dbReference type="ARBA" id="ARBA00022840"/>
    </source>
</evidence>
<evidence type="ECO:0000256" key="6">
    <source>
        <dbReference type="ARBA" id="ARBA00007731"/>
    </source>
</evidence>
<evidence type="ECO:0000256" key="2">
    <source>
        <dbReference type="ARBA" id="ARBA00001460"/>
    </source>
</evidence>
<dbReference type="Pfam" id="PF01502">
    <property type="entry name" value="PRA-CH"/>
    <property type="match status" value="1"/>
</dbReference>
<evidence type="ECO:0000256" key="4">
    <source>
        <dbReference type="ARBA" id="ARBA00005169"/>
    </source>
</evidence>
<evidence type="ECO:0000256" key="8">
    <source>
        <dbReference type="ARBA" id="ARBA00022490"/>
    </source>
</evidence>
<evidence type="ECO:0000313" key="17">
    <source>
        <dbReference type="EMBL" id="MBP1926333.1"/>
    </source>
</evidence>
<proteinExistence type="inferred from homology"/>
<comment type="similarity">
    <text evidence="7 15">In the N-terminal section; belongs to the PRA-CH family.</text>
</comment>
<dbReference type="CDD" id="cd11534">
    <property type="entry name" value="NTP-PPase_HisIE_like"/>
    <property type="match status" value="1"/>
</dbReference>
<protein>
    <recommendedName>
        <fullName evidence="15">Histidine biosynthesis bifunctional protein HisIE</fullName>
    </recommendedName>
    <domain>
        <recommendedName>
            <fullName evidence="15">Phosphoribosyl-AMP cyclohydrolase</fullName>
            <shortName evidence="15">PRA-CH</shortName>
            <ecNumber evidence="15">3.5.4.19</ecNumber>
        </recommendedName>
    </domain>
    <domain>
        <recommendedName>
            <fullName evidence="15">Phosphoribosyl-ATP pyrophosphatase</fullName>
            <shortName evidence="15">PRA-PH</shortName>
            <ecNumber evidence="15">3.6.1.31</ecNumber>
        </recommendedName>
    </domain>
</protein>
<dbReference type="Gene3D" id="1.10.287.1080">
    <property type="entry name" value="MazG-like"/>
    <property type="match status" value="1"/>
</dbReference>
<evidence type="ECO:0000259" key="16">
    <source>
        <dbReference type="Pfam" id="PF01502"/>
    </source>
</evidence>
<dbReference type="PANTHER" id="PTHR42945:SF9">
    <property type="entry name" value="HISTIDINE BIOSYNTHESIS BIFUNCTIONAL PROTEIN HISIE"/>
    <property type="match status" value="1"/>
</dbReference>
<evidence type="ECO:0000256" key="10">
    <source>
        <dbReference type="ARBA" id="ARBA00022741"/>
    </source>
</evidence>
<evidence type="ECO:0000256" key="7">
    <source>
        <dbReference type="ARBA" id="ARBA00008299"/>
    </source>
</evidence>
<evidence type="ECO:0000313" key="18">
    <source>
        <dbReference type="Proteomes" id="UP001519342"/>
    </source>
</evidence>
<dbReference type="GO" id="GO:0004635">
    <property type="term" value="F:phosphoribosyl-AMP cyclohydrolase activity"/>
    <property type="evidence" value="ECO:0007669"/>
    <property type="project" value="UniProtKB-EC"/>
</dbReference>
<dbReference type="InterPro" id="IPR021130">
    <property type="entry name" value="PRib-ATP_PPHydrolase-like"/>
</dbReference>
<comment type="similarity">
    <text evidence="6 15">In the C-terminal section; belongs to the PRA-PH family.</text>
</comment>
<dbReference type="EC" id="3.5.4.19" evidence="15"/>
<evidence type="ECO:0000256" key="13">
    <source>
        <dbReference type="ARBA" id="ARBA00023102"/>
    </source>
</evidence>
<comment type="catalytic activity">
    <reaction evidence="2 15">
        <text>1-(5-phospho-beta-D-ribosyl)-ATP + H2O = 1-(5-phospho-beta-D-ribosyl)-5'-AMP + diphosphate + H(+)</text>
        <dbReference type="Rhea" id="RHEA:22828"/>
        <dbReference type="ChEBI" id="CHEBI:15377"/>
        <dbReference type="ChEBI" id="CHEBI:15378"/>
        <dbReference type="ChEBI" id="CHEBI:33019"/>
        <dbReference type="ChEBI" id="CHEBI:59457"/>
        <dbReference type="ChEBI" id="CHEBI:73183"/>
        <dbReference type="EC" id="3.6.1.31"/>
    </reaction>
</comment>
<comment type="subcellular location">
    <subcellularLocation>
        <location evidence="3 15">Cytoplasm</location>
    </subcellularLocation>
</comment>
<dbReference type="InterPro" id="IPR002496">
    <property type="entry name" value="PRib_AMP_CycHydrolase_dom"/>
</dbReference>
<dbReference type="EMBL" id="JAGGKS010000006">
    <property type="protein sequence ID" value="MBP1926333.1"/>
    <property type="molecule type" value="Genomic_DNA"/>
</dbReference>
<evidence type="ECO:0000256" key="1">
    <source>
        <dbReference type="ARBA" id="ARBA00000024"/>
    </source>
</evidence>
<feature type="region of interest" description="Phosphoribosyl-ATP pyrophosphohydrolase" evidence="15">
    <location>
        <begin position="122"/>
        <end position="210"/>
    </location>
</feature>
<keyword evidence="18" id="KW-1185">Reference proteome</keyword>
<evidence type="ECO:0000256" key="9">
    <source>
        <dbReference type="ARBA" id="ARBA00022605"/>
    </source>
</evidence>
<accession>A0ABS4GF57</accession>
<comment type="caution">
    <text evidence="17">The sequence shown here is derived from an EMBL/GenBank/DDBJ whole genome shotgun (WGS) entry which is preliminary data.</text>
</comment>
<sequence length="210" mass="24289">MEIKELKEFLEQIKFDEKGLVVAVAQDYITNEVLMVAYMSKESLEITLKEKRACYFSRSRQSLWRKGETSGHIQKLKGLYYDCDADAVLMKVEQIGCACHTGAYSCFYNKAYEENVTDQAILKKVYNQIINRKENPVEESYTNYLFEKGLDKILKKVGEETSEVIIGAKNKNKEELVYELSDLIYHSLVLMVSEGVTIDEIKQELAKRHK</sequence>
<feature type="region of interest" description="Phosphoribosyl-AMP cyclohydrolase" evidence="15">
    <location>
        <begin position="1"/>
        <end position="121"/>
    </location>
</feature>
<organism evidence="17 18">
    <name type="scientific">Sedimentibacter acidaminivorans</name>
    <dbReference type="NCBI Taxonomy" id="913099"/>
    <lineage>
        <taxon>Bacteria</taxon>
        <taxon>Bacillati</taxon>
        <taxon>Bacillota</taxon>
        <taxon>Tissierellia</taxon>
        <taxon>Sedimentibacter</taxon>
    </lineage>
</organism>
<keyword evidence="12 15" id="KW-0067">ATP-binding</keyword>
<keyword evidence="13 15" id="KW-0368">Histidine biosynthesis</keyword>
<dbReference type="InterPro" id="IPR023019">
    <property type="entry name" value="His_synth_HisIE"/>
</dbReference>
<comment type="catalytic activity">
    <reaction evidence="1 15">
        <text>1-(5-phospho-beta-D-ribosyl)-5'-AMP + H2O = 1-(5-phospho-beta-D-ribosyl)-5-[(5-phospho-beta-D-ribosylamino)methylideneamino]imidazole-4-carboxamide</text>
        <dbReference type="Rhea" id="RHEA:20049"/>
        <dbReference type="ChEBI" id="CHEBI:15377"/>
        <dbReference type="ChEBI" id="CHEBI:58435"/>
        <dbReference type="ChEBI" id="CHEBI:59457"/>
        <dbReference type="EC" id="3.5.4.19"/>
    </reaction>
</comment>
<keyword evidence="10 15" id="KW-0547">Nucleotide-binding</keyword>
<dbReference type="InterPro" id="IPR008179">
    <property type="entry name" value="HisE"/>
</dbReference>
<dbReference type="Pfam" id="PF01503">
    <property type="entry name" value="PRA-PH"/>
    <property type="match status" value="1"/>
</dbReference>
<comment type="pathway">
    <text evidence="4 15">Amino-acid biosynthesis; L-histidine biosynthesis; L-histidine from 5-phospho-alpha-D-ribose 1-diphosphate: step 3/9.</text>
</comment>
<gene>
    <name evidence="15" type="primary">hisI</name>
    <name evidence="15" type="synonym">hisIE</name>
    <name evidence="17" type="ORF">J2Z76_002198</name>
</gene>
<dbReference type="Proteomes" id="UP001519342">
    <property type="component" value="Unassembled WGS sequence"/>
</dbReference>
<dbReference type="InterPro" id="IPR026660">
    <property type="entry name" value="PRA-CH"/>
</dbReference>
<dbReference type="Gene3D" id="3.10.20.810">
    <property type="entry name" value="Phosphoribosyl-AMP cyclohydrolase"/>
    <property type="match status" value="1"/>
</dbReference>
<dbReference type="InterPro" id="IPR038019">
    <property type="entry name" value="PRib_AMP_CycHydrolase_sf"/>
</dbReference>
<evidence type="ECO:0000256" key="15">
    <source>
        <dbReference type="HAMAP-Rule" id="MF_01019"/>
    </source>
</evidence>
<keyword evidence="14 15" id="KW-0511">Multifunctional enzyme</keyword>
<comment type="pathway">
    <text evidence="5 15">Amino-acid biosynthesis; L-histidine biosynthesis; L-histidine from 5-phospho-alpha-D-ribose 1-diphosphate: step 2/9.</text>
</comment>
<dbReference type="RefSeq" id="WP_209512068.1">
    <property type="nucleotide sequence ID" value="NZ_JAGGKS010000006.1"/>
</dbReference>
<dbReference type="SUPFAM" id="SSF101386">
    <property type="entry name" value="all-alpha NTP pyrophosphatases"/>
    <property type="match status" value="1"/>
</dbReference>
<dbReference type="NCBIfam" id="NF000768">
    <property type="entry name" value="PRK00051.1"/>
    <property type="match status" value="1"/>
</dbReference>
<dbReference type="SUPFAM" id="SSF141734">
    <property type="entry name" value="HisI-like"/>
    <property type="match status" value="1"/>
</dbReference>
<keyword evidence="9 15" id="KW-0028">Amino-acid biosynthesis</keyword>
<dbReference type="HAMAP" id="MF_01021">
    <property type="entry name" value="HisI"/>
    <property type="match status" value="1"/>
</dbReference>
<dbReference type="PANTHER" id="PTHR42945">
    <property type="entry name" value="HISTIDINE BIOSYNTHESIS BIFUNCTIONAL PROTEIN"/>
    <property type="match status" value="1"/>
</dbReference>
<evidence type="ECO:0000256" key="3">
    <source>
        <dbReference type="ARBA" id="ARBA00004496"/>
    </source>
</evidence>
<dbReference type="GO" id="GO:0004636">
    <property type="term" value="F:phosphoribosyl-ATP diphosphatase activity"/>
    <property type="evidence" value="ECO:0007669"/>
    <property type="project" value="UniProtKB-EC"/>
</dbReference>
<dbReference type="HAMAP" id="MF_01020">
    <property type="entry name" value="HisE"/>
    <property type="match status" value="1"/>
</dbReference>
<dbReference type="HAMAP" id="MF_01019">
    <property type="entry name" value="HisIE"/>
    <property type="match status" value="1"/>
</dbReference>
<evidence type="ECO:0000256" key="5">
    <source>
        <dbReference type="ARBA" id="ARBA00005204"/>
    </source>
</evidence>
<name>A0ABS4GF57_9FIRM</name>
<dbReference type="NCBIfam" id="NF002747">
    <property type="entry name" value="PRK02759.1"/>
    <property type="match status" value="1"/>
</dbReference>